<evidence type="ECO:0000313" key="7">
    <source>
        <dbReference type="EMBL" id="WCG21887.1"/>
    </source>
</evidence>
<keyword evidence="3" id="KW-0479">Metal-binding</keyword>
<dbReference type="InterPro" id="IPR013154">
    <property type="entry name" value="ADH-like_N"/>
</dbReference>
<evidence type="ECO:0000256" key="4">
    <source>
        <dbReference type="ARBA" id="ARBA00022833"/>
    </source>
</evidence>
<gene>
    <name evidence="7" type="ORF">PML95_05620</name>
</gene>
<organism evidence="7 8">
    <name type="scientific">Vagococcus lutrae</name>
    <dbReference type="NCBI Taxonomy" id="81947"/>
    <lineage>
        <taxon>Bacteria</taxon>
        <taxon>Bacillati</taxon>
        <taxon>Bacillota</taxon>
        <taxon>Bacilli</taxon>
        <taxon>Lactobacillales</taxon>
        <taxon>Enterococcaceae</taxon>
        <taxon>Vagococcus</taxon>
    </lineage>
</organism>
<evidence type="ECO:0000256" key="5">
    <source>
        <dbReference type="ARBA" id="ARBA00023002"/>
    </source>
</evidence>
<feature type="domain" description="Enoyl reductase (ER)" evidence="6">
    <location>
        <begin position="5"/>
        <end position="297"/>
    </location>
</feature>
<dbReference type="GO" id="GO:0016491">
    <property type="term" value="F:oxidoreductase activity"/>
    <property type="evidence" value="ECO:0007669"/>
    <property type="project" value="UniProtKB-KW"/>
</dbReference>
<evidence type="ECO:0000256" key="1">
    <source>
        <dbReference type="ARBA" id="ARBA00001947"/>
    </source>
</evidence>
<reference evidence="7" key="1">
    <citation type="submission" date="2023-01" db="EMBL/GenBank/DDBJ databases">
        <title>Oxazolidinone resistance genes in florfenicol resistant enterococci from beef cattle and veal calves at slaughter.</title>
        <authorList>
            <person name="Biggel M."/>
        </authorList>
    </citation>
    <scope>NUCLEOTIDE SEQUENCE</scope>
    <source>
        <strain evidence="7">K204-1</strain>
    </source>
</reference>
<dbReference type="CDD" id="cd08255">
    <property type="entry name" value="2-desacetyl-2-hydroxyethyl_bacteriochlorophyllide_like"/>
    <property type="match status" value="1"/>
</dbReference>
<comment type="similarity">
    <text evidence="2">Belongs to the zinc-containing alcohol dehydrogenase family.</text>
</comment>
<dbReference type="SUPFAM" id="SSF51735">
    <property type="entry name" value="NAD(P)-binding Rossmann-fold domains"/>
    <property type="match status" value="1"/>
</dbReference>
<evidence type="ECO:0000256" key="3">
    <source>
        <dbReference type="ARBA" id="ARBA00022723"/>
    </source>
</evidence>
<protein>
    <submittedName>
        <fullName evidence="7">Zinc-binding alcohol dehydrogenase</fullName>
    </submittedName>
</protein>
<dbReference type="InterPro" id="IPR013149">
    <property type="entry name" value="ADH-like_C"/>
</dbReference>
<dbReference type="Proteomes" id="UP001179600">
    <property type="component" value="Chromosome"/>
</dbReference>
<keyword evidence="5" id="KW-0560">Oxidoreductase</keyword>
<dbReference type="Pfam" id="PF08240">
    <property type="entry name" value="ADH_N"/>
    <property type="match status" value="1"/>
</dbReference>
<dbReference type="InterPro" id="IPR036291">
    <property type="entry name" value="NAD(P)-bd_dom_sf"/>
</dbReference>
<sequence length="333" mass="36844">MKYIGAENAEIKLFEKEKPELPTNYLLIKTAYSAISPGTELSMSRNAQDVSFPLGYSASGIVVETGGEDTGFEVGDRVACYGAPYVYHGEYLAVPKTLCAKVPTEVSLSEAALSGIGSIAIHALRQARLQFGEIIVVVGLGIYGQLISQIGKNAGYKVLALNRSQPRATLLEELTGIETFVNHDDLEKRLDELSHGQGADAVFLCAGRGGELTNQSLDWLRKKGQSIIVGDIEPIYDRAKMFSKEIDIKISRAGGPGRYDPVYEKQAIDYPYQYVRWTEGRNVAEFVRLLQEKRIVITPYFGEVIPFENHQLAYEELNQPGASHLTRVLKYES</sequence>
<dbReference type="RefSeq" id="WP_272163025.1">
    <property type="nucleotide sequence ID" value="NZ_CP116507.1"/>
</dbReference>
<evidence type="ECO:0000256" key="2">
    <source>
        <dbReference type="ARBA" id="ARBA00008072"/>
    </source>
</evidence>
<dbReference type="InterPro" id="IPR011032">
    <property type="entry name" value="GroES-like_sf"/>
</dbReference>
<name>A0AAE9XCZ6_9ENTE</name>
<dbReference type="Gene3D" id="3.90.180.10">
    <property type="entry name" value="Medium-chain alcohol dehydrogenases, catalytic domain"/>
    <property type="match status" value="1"/>
</dbReference>
<evidence type="ECO:0000313" key="8">
    <source>
        <dbReference type="Proteomes" id="UP001179600"/>
    </source>
</evidence>
<evidence type="ECO:0000259" key="6">
    <source>
        <dbReference type="SMART" id="SM00829"/>
    </source>
</evidence>
<dbReference type="GO" id="GO:0046872">
    <property type="term" value="F:metal ion binding"/>
    <property type="evidence" value="ECO:0007669"/>
    <property type="project" value="UniProtKB-KW"/>
</dbReference>
<dbReference type="PANTHER" id="PTHR43350">
    <property type="entry name" value="NAD-DEPENDENT ALCOHOL DEHYDROGENASE"/>
    <property type="match status" value="1"/>
</dbReference>
<dbReference type="InterPro" id="IPR020843">
    <property type="entry name" value="ER"/>
</dbReference>
<dbReference type="SUPFAM" id="SSF50129">
    <property type="entry name" value="GroES-like"/>
    <property type="match status" value="1"/>
</dbReference>
<keyword evidence="4" id="KW-0862">Zinc</keyword>
<proteinExistence type="inferred from homology"/>
<comment type="cofactor">
    <cofactor evidence="1">
        <name>Zn(2+)</name>
        <dbReference type="ChEBI" id="CHEBI:29105"/>
    </cofactor>
</comment>
<dbReference type="PANTHER" id="PTHR43350:SF19">
    <property type="entry name" value="D-GULOSIDE 3-DEHYDROGENASE"/>
    <property type="match status" value="1"/>
</dbReference>
<dbReference type="EMBL" id="CP116507">
    <property type="protein sequence ID" value="WCG21887.1"/>
    <property type="molecule type" value="Genomic_DNA"/>
</dbReference>
<dbReference type="AlphaFoldDB" id="A0AAE9XCZ6"/>
<dbReference type="Pfam" id="PF00107">
    <property type="entry name" value="ADH_zinc_N"/>
    <property type="match status" value="1"/>
</dbReference>
<dbReference type="SMART" id="SM00829">
    <property type="entry name" value="PKS_ER"/>
    <property type="match status" value="1"/>
</dbReference>
<accession>A0AAE9XCZ6</accession>